<gene>
    <name evidence="1" type="ORF">L596_027187</name>
</gene>
<accession>A0A4U5M3N0</accession>
<protein>
    <submittedName>
        <fullName evidence="1">Uncharacterized protein</fullName>
    </submittedName>
</protein>
<proteinExistence type="predicted"/>
<dbReference type="AlphaFoldDB" id="A0A4U5M3N0"/>
<reference evidence="1 2" key="1">
    <citation type="journal article" date="2015" name="Genome Biol.">
        <title>Comparative genomics of Steinernema reveals deeply conserved gene regulatory networks.</title>
        <authorList>
            <person name="Dillman A.R."/>
            <person name="Macchietto M."/>
            <person name="Porter C.F."/>
            <person name="Rogers A."/>
            <person name="Williams B."/>
            <person name="Antoshechkin I."/>
            <person name="Lee M.M."/>
            <person name="Goodwin Z."/>
            <person name="Lu X."/>
            <person name="Lewis E.E."/>
            <person name="Goodrich-Blair H."/>
            <person name="Stock S.P."/>
            <person name="Adams B.J."/>
            <person name="Sternberg P.W."/>
            <person name="Mortazavi A."/>
        </authorList>
    </citation>
    <scope>NUCLEOTIDE SEQUENCE [LARGE SCALE GENOMIC DNA]</scope>
    <source>
        <strain evidence="1 2">ALL</strain>
    </source>
</reference>
<evidence type="ECO:0000313" key="2">
    <source>
        <dbReference type="Proteomes" id="UP000298663"/>
    </source>
</evidence>
<keyword evidence="2" id="KW-1185">Reference proteome</keyword>
<dbReference type="Proteomes" id="UP000298663">
    <property type="component" value="Unassembled WGS sequence"/>
</dbReference>
<sequence>MRCFILPSPSGLRLSRLGQSLFSVRSQRIRRRPSAPNAPRLVRSHGSDDRKLFLVCWTINCRSLAS</sequence>
<organism evidence="1 2">
    <name type="scientific">Steinernema carpocapsae</name>
    <name type="common">Entomopathogenic nematode</name>
    <dbReference type="NCBI Taxonomy" id="34508"/>
    <lineage>
        <taxon>Eukaryota</taxon>
        <taxon>Metazoa</taxon>
        <taxon>Ecdysozoa</taxon>
        <taxon>Nematoda</taxon>
        <taxon>Chromadorea</taxon>
        <taxon>Rhabditida</taxon>
        <taxon>Tylenchina</taxon>
        <taxon>Panagrolaimomorpha</taxon>
        <taxon>Strongyloidoidea</taxon>
        <taxon>Steinernematidae</taxon>
        <taxon>Steinernema</taxon>
    </lineage>
</organism>
<reference evidence="1 2" key="2">
    <citation type="journal article" date="2019" name="G3 (Bethesda)">
        <title>Hybrid Assembly of the Genome of the Entomopathogenic Nematode Steinernema carpocapsae Identifies the X-Chromosome.</title>
        <authorList>
            <person name="Serra L."/>
            <person name="Macchietto M."/>
            <person name="Macias-Munoz A."/>
            <person name="McGill C.J."/>
            <person name="Rodriguez I.M."/>
            <person name="Rodriguez B."/>
            <person name="Murad R."/>
            <person name="Mortazavi A."/>
        </authorList>
    </citation>
    <scope>NUCLEOTIDE SEQUENCE [LARGE SCALE GENOMIC DNA]</scope>
    <source>
        <strain evidence="1 2">ALL</strain>
    </source>
</reference>
<name>A0A4U5M3N0_STECR</name>
<evidence type="ECO:0000313" key="1">
    <source>
        <dbReference type="EMBL" id="TKR63347.1"/>
    </source>
</evidence>
<comment type="caution">
    <text evidence="1">The sequence shown here is derived from an EMBL/GenBank/DDBJ whole genome shotgun (WGS) entry which is preliminary data.</text>
</comment>
<dbReference type="EMBL" id="AZBU02000010">
    <property type="protein sequence ID" value="TKR63347.1"/>
    <property type="molecule type" value="Genomic_DNA"/>
</dbReference>